<reference evidence="2 3" key="1">
    <citation type="submission" date="2020-08" db="EMBL/GenBank/DDBJ databases">
        <title>Genome Sequencing of Nocardia wallacei strain FMUON74 and assembly.</title>
        <authorList>
            <person name="Toyokawa M."/>
            <person name="Uesaka K."/>
        </authorList>
    </citation>
    <scope>NUCLEOTIDE SEQUENCE [LARGE SCALE GENOMIC DNA]</scope>
    <source>
        <strain evidence="2 3">FMUON74</strain>
    </source>
</reference>
<keyword evidence="3" id="KW-1185">Reference proteome</keyword>
<dbReference type="KEGG" id="nwl:NWFMUON74_14400"/>
<accession>A0A7G1KEZ8</accession>
<protein>
    <submittedName>
        <fullName evidence="2">Uncharacterized protein</fullName>
    </submittedName>
</protein>
<dbReference type="Proteomes" id="UP000516173">
    <property type="component" value="Chromosome"/>
</dbReference>
<dbReference type="AlphaFoldDB" id="A0A7G1KEZ8"/>
<organism evidence="2 3">
    <name type="scientific">Nocardia wallacei</name>
    <dbReference type="NCBI Taxonomy" id="480035"/>
    <lineage>
        <taxon>Bacteria</taxon>
        <taxon>Bacillati</taxon>
        <taxon>Actinomycetota</taxon>
        <taxon>Actinomycetes</taxon>
        <taxon>Mycobacteriales</taxon>
        <taxon>Nocardiaceae</taxon>
        <taxon>Nocardia</taxon>
    </lineage>
</organism>
<evidence type="ECO:0000256" key="1">
    <source>
        <dbReference type="SAM" id="MobiDB-lite"/>
    </source>
</evidence>
<evidence type="ECO:0000313" key="2">
    <source>
        <dbReference type="EMBL" id="BCK53668.1"/>
    </source>
</evidence>
<feature type="region of interest" description="Disordered" evidence="1">
    <location>
        <begin position="1"/>
        <end position="96"/>
    </location>
</feature>
<gene>
    <name evidence="2" type="ORF">NWFMUON74_14400</name>
</gene>
<evidence type="ECO:0000313" key="3">
    <source>
        <dbReference type="Proteomes" id="UP000516173"/>
    </source>
</evidence>
<proteinExistence type="predicted"/>
<feature type="compositionally biased region" description="Basic and acidic residues" evidence="1">
    <location>
        <begin position="32"/>
        <end position="96"/>
    </location>
</feature>
<name>A0A7G1KEZ8_9NOCA</name>
<dbReference type="EMBL" id="AP023396">
    <property type="protein sequence ID" value="BCK53668.1"/>
    <property type="molecule type" value="Genomic_DNA"/>
</dbReference>
<sequence length="96" mass="10277">MEEKSAHGSADGPAGRRRRNGGACSGRARHTGIRESADAGYHRTRDDDAAGDHRASGDHRTPRDHRTSCDHNPAGDDHPAGHHGPARDDPVVSETR</sequence>